<dbReference type="NCBIfam" id="TIGR01930">
    <property type="entry name" value="AcCoA-C-Actrans"/>
    <property type="match status" value="1"/>
</dbReference>
<feature type="active site" description="Acyl-thioester intermediate" evidence="4">
    <location>
        <position position="89"/>
    </location>
</feature>
<keyword evidence="9" id="KW-1185">Reference proteome</keyword>
<feature type="active site" description="Proton acceptor" evidence="4">
    <location>
        <position position="379"/>
    </location>
</feature>
<name>A0A9W6GRT3_9HYPH</name>
<dbReference type="InterPro" id="IPR020610">
    <property type="entry name" value="Thiolase_AS"/>
</dbReference>
<dbReference type="InterPro" id="IPR020615">
    <property type="entry name" value="Thiolase_acyl_enz_int_AS"/>
</dbReference>
<protein>
    <submittedName>
        <fullName evidence="8">Acyl-CoA thiolase</fullName>
    </submittedName>
</protein>
<evidence type="ECO:0000259" key="7">
    <source>
        <dbReference type="Pfam" id="PF02803"/>
    </source>
</evidence>
<dbReference type="Proteomes" id="UP001144323">
    <property type="component" value="Unassembled WGS sequence"/>
</dbReference>
<accession>A0A9W6GRT3</accession>
<dbReference type="AlphaFoldDB" id="A0A9W6GRT3"/>
<dbReference type="InterPro" id="IPR002155">
    <property type="entry name" value="Thiolase"/>
</dbReference>
<dbReference type="Pfam" id="PF02803">
    <property type="entry name" value="Thiolase_C"/>
    <property type="match status" value="1"/>
</dbReference>
<dbReference type="PROSITE" id="PS00098">
    <property type="entry name" value="THIOLASE_1"/>
    <property type="match status" value="1"/>
</dbReference>
<comment type="similarity">
    <text evidence="1 5">Belongs to the thiolase-like superfamily. Thiolase family.</text>
</comment>
<dbReference type="InterPro" id="IPR020617">
    <property type="entry name" value="Thiolase_C"/>
</dbReference>
<feature type="domain" description="Thiolase C-terminal" evidence="7">
    <location>
        <begin position="271"/>
        <end position="392"/>
    </location>
</feature>
<dbReference type="EMBL" id="BSEC01000001">
    <property type="protein sequence ID" value="GLI91892.1"/>
    <property type="molecule type" value="Genomic_DNA"/>
</dbReference>
<evidence type="ECO:0000313" key="9">
    <source>
        <dbReference type="Proteomes" id="UP001144323"/>
    </source>
</evidence>
<comment type="caution">
    <text evidence="8">The sequence shown here is derived from an EMBL/GenBank/DDBJ whole genome shotgun (WGS) entry which is preliminary data.</text>
</comment>
<dbReference type="PANTHER" id="PTHR18919:SF138">
    <property type="entry name" value="ACETYL-COA C-ACETYLTRANSFERASE"/>
    <property type="match status" value="1"/>
</dbReference>
<reference evidence="8" key="1">
    <citation type="journal article" date="2023" name="Int. J. Syst. Evol. Microbiol.">
        <title>Methylocystis iwaonis sp. nov., a type II methane-oxidizing bacterium from surface soil of a rice paddy field in Japan, and emended description of the genus Methylocystis (ex Whittenbury et al. 1970) Bowman et al. 1993.</title>
        <authorList>
            <person name="Kaise H."/>
            <person name="Sawadogo J.B."/>
            <person name="Alam M.S."/>
            <person name="Ueno C."/>
            <person name="Dianou D."/>
            <person name="Shinjo R."/>
            <person name="Asakawa S."/>
        </authorList>
    </citation>
    <scope>NUCLEOTIDE SEQUENCE</scope>
    <source>
        <strain evidence="8">LMG27198</strain>
    </source>
</reference>
<keyword evidence="2 5" id="KW-0808">Transferase</keyword>
<organism evidence="8 9">
    <name type="scientific">Methylocystis echinoides</name>
    <dbReference type="NCBI Taxonomy" id="29468"/>
    <lineage>
        <taxon>Bacteria</taxon>
        <taxon>Pseudomonadati</taxon>
        <taxon>Pseudomonadota</taxon>
        <taxon>Alphaproteobacteria</taxon>
        <taxon>Hyphomicrobiales</taxon>
        <taxon>Methylocystaceae</taxon>
        <taxon>Methylocystis</taxon>
    </lineage>
</organism>
<dbReference type="GO" id="GO:0003988">
    <property type="term" value="F:acetyl-CoA C-acyltransferase activity"/>
    <property type="evidence" value="ECO:0007669"/>
    <property type="project" value="UniProtKB-ARBA"/>
</dbReference>
<evidence type="ECO:0000256" key="2">
    <source>
        <dbReference type="ARBA" id="ARBA00022679"/>
    </source>
</evidence>
<dbReference type="InterPro" id="IPR016039">
    <property type="entry name" value="Thiolase-like"/>
</dbReference>
<keyword evidence="3 5" id="KW-0012">Acyltransferase</keyword>
<dbReference type="CDD" id="cd00751">
    <property type="entry name" value="thiolase"/>
    <property type="match status" value="1"/>
</dbReference>
<evidence type="ECO:0000256" key="4">
    <source>
        <dbReference type="PIRSR" id="PIRSR000429-1"/>
    </source>
</evidence>
<gene>
    <name evidence="8" type="ORF">LMG27198_08840</name>
</gene>
<feature type="domain" description="Thiolase N-terminal" evidence="6">
    <location>
        <begin position="5"/>
        <end position="261"/>
    </location>
</feature>
<evidence type="ECO:0000256" key="3">
    <source>
        <dbReference type="ARBA" id="ARBA00023315"/>
    </source>
</evidence>
<dbReference type="Gene3D" id="3.40.47.10">
    <property type="match status" value="2"/>
</dbReference>
<dbReference type="RefSeq" id="WP_281800776.1">
    <property type="nucleotide sequence ID" value="NZ_BSEC01000001.1"/>
</dbReference>
<feature type="active site" description="Proton acceptor" evidence="4">
    <location>
        <position position="349"/>
    </location>
</feature>
<dbReference type="InterPro" id="IPR020616">
    <property type="entry name" value="Thiolase_N"/>
</dbReference>
<dbReference type="PANTHER" id="PTHR18919">
    <property type="entry name" value="ACETYL-COA C-ACYLTRANSFERASE"/>
    <property type="match status" value="1"/>
</dbReference>
<evidence type="ECO:0000259" key="6">
    <source>
        <dbReference type="Pfam" id="PF00108"/>
    </source>
</evidence>
<evidence type="ECO:0000256" key="5">
    <source>
        <dbReference type="RuleBase" id="RU003557"/>
    </source>
</evidence>
<sequence length="394" mass="41122">MQDPIVIVGAARTPIGAFLGKMKDVAAPALGAWAIEAAVAQSNASIEDIDECVMGCVLSAGLGQAPARQAALGGGLSDATGCVTVNKMCGSGMKAVMDAHDRLCAGAPGAIVAGGMESMSNAPYLLERARAGYRLGHGRVIDHMFLDGLEDAYERGRLMGSFAEDCAQSYQFTRDMQDDYARRSLARARSATESGGFEREIVPIRVASRKGEELIAADELPLKADPDAIAAMRPAFRSDGTLTAANSSAISDGAAVLVLTTMKRAEQMAATPLARIVGHATHAGPPAKFPTAPVDALRKLMHRIGWELDDVDLFEINEAFAVVAMAAMRDLALPQDKVNINGGACALGHPIGASGARIIVTLLAALEKRDLRRGAAALCIGGGEATAIAIERMR</sequence>
<dbReference type="PIRSF" id="PIRSF000429">
    <property type="entry name" value="Ac-CoA_Ac_transf"/>
    <property type="match status" value="1"/>
</dbReference>
<dbReference type="PROSITE" id="PS00099">
    <property type="entry name" value="THIOLASE_3"/>
    <property type="match status" value="1"/>
</dbReference>
<dbReference type="Pfam" id="PF00108">
    <property type="entry name" value="Thiolase_N"/>
    <property type="match status" value="1"/>
</dbReference>
<evidence type="ECO:0000256" key="1">
    <source>
        <dbReference type="ARBA" id="ARBA00010982"/>
    </source>
</evidence>
<proteinExistence type="inferred from homology"/>
<dbReference type="SUPFAM" id="SSF53901">
    <property type="entry name" value="Thiolase-like"/>
    <property type="match status" value="2"/>
</dbReference>
<evidence type="ECO:0000313" key="8">
    <source>
        <dbReference type="EMBL" id="GLI91892.1"/>
    </source>
</evidence>